<reference evidence="1" key="1">
    <citation type="submission" date="2021-01" db="EMBL/GenBank/DDBJ databases">
        <title>Diatom-associated Roseobacters Show Island Model of Population Structure.</title>
        <authorList>
            <person name="Qu L."/>
            <person name="Feng X."/>
            <person name="Chen Y."/>
            <person name="Li L."/>
            <person name="Wang X."/>
            <person name="Hu Z."/>
            <person name="Wang H."/>
            <person name="Luo H."/>
        </authorList>
    </citation>
    <scope>NUCLEOTIDE SEQUENCE</scope>
    <source>
        <strain evidence="1">SM26-45</strain>
    </source>
</reference>
<dbReference type="RefSeq" id="WP_231035632.1">
    <property type="nucleotide sequence ID" value="NZ_JAJNGX010000020.1"/>
</dbReference>
<dbReference type="AlphaFoldDB" id="A0A9Q2RYY2"/>
<evidence type="ECO:0000313" key="1">
    <source>
        <dbReference type="EMBL" id="MBM2356754.1"/>
    </source>
</evidence>
<sequence length="347" mass="39584">MEILELNDPEKVARLLERYIQSAHLNFLFGSGASMPAIDLAGTVEQEIDQHLAASEHDEANKKALTFIEELEYQHGFLPAGYTEGDDTEITLQNYLHFLSSIDRILFERKNILLPRQANVFTTNYDEFFEVAASLIPSLVLNDGFNRRIGNSGFEYAPELFFDRVYRSGTVYQHQSEIPSVNLVKVHGSISWKRQDDEKITLGEQETVQLTGVQKDNPQDVRDALAKRAVILPNMRKFESTLLDRVYFDLLRLYSNAMEMENALLFAFGFSFADEHILDITRRAMRNPTAKVVIFAYSQNGAADFEKKFSAHRNVLIIKPEEGQHIGFPELNSLFDTIGVTPEEIHD</sequence>
<proteinExistence type="predicted"/>
<dbReference type="Proteomes" id="UP000809337">
    <property type="component" value="Unassembled WGS sequence"/>
</dbReference>
<name>A0A9Q2RYY2_9RHOB</name>
<accession>A0A9Q2RYY2</accession>
<protein>
    <submittedName>
        <fullName evidence="1">SIR2 family protein</fullName>
    </submittedName>
</protein>
<evidence type="ECO:0000313" key="2">
    <source>
        <dbReference type="Proteomes" id="UP000809337"/>
    </source>
</evidence>
<comment type="caution">
    <text evidence="1">The sequence shown here is derived from an EMBL/GenBank/DDBJ whole genome shotgun (WGS) entry which is preliminary data.</text>
</comment>
<gene>
    <name evidence="1" type="ORF">JQX14_19550</name>
</gene>
<dbReference type="EMBL" id="JAFBWN010000020">
    <property type="protein sequence ID" value="MBM2356754.1"/>
    <property type="molecule type" value="Genomic_DNA"/>
</dbReference>
<dbReference type="Pfam" id="PF13289">
    <property type="entry name" value="SIR2_2"/>
    <property type="match status" value="1"/>
</dbReference>
<organism evidence="1 2">
    <name type="scientific">Pseudosulfitobacter pseudonitzschiae</name>
    <dbReference type="NCBI Taxonomy" id="1402135"/>
    <lineage>
        <taxon>Bacteria</taxon>
        <taxon>Pseudomonadati</taxon>
        <taxon>Pseudomonadota</taxon>
        <taxon>Alphaproteobacteria</taxon>
        <taxon>Rhodobacterales</taxon>
        <taxon>Roseobacteraceae</taxon>
        <taxon>Pseudosulfitobacter</taxon>
    </lineage>
</organism>